<dbReference type="EMBL" id="AWSJ01000062">
    <property type="protein sequence ID" value="ERI10937.1"/>
    <property type="molecule type" value="Genomic_DNA"/>
</dbReference>
<accession>U1YFS2</accession>
<keyword evidence="1" id="KW-0732">Signal</keyword>
<keyword evidence="3" id="KW-1185">Reference proteome</keyword>
<comment type="caution">
    <text evidence="2">The sequence shown here is derived from an EMBL/GenBank/DDBJ whole genome shotgun (WGS) entry which is preliminary data.</text>
</comment>
<dbReference type="STRING" id="649747.HMPREF0083_00962"/>
<dbReference type="PATRIC" id="fig|649747.3.peg.870"/>
<sequence>MKKSKNLLYLFAATALITPAISPIATHNVEAATIQKQAPYISKDLLDLAKKGYLKGASTVYKIGTQYKTVKKYLTGKKIHGSEHTNSFVIGKTMIGFASRQFEKVYSTDKIITLSVEKPYVSADTVKKALGKPYKEDIYANGKAYRLIYLTGNQYVFIDGNFEYKTVNISVIDKKSWDMIP</sequence>
<feature type="signal peptide" evidence="1">
    <location>
        <begin position="1"/>
        <end position="25"/>
    </location>
</feature>
<proteinExistence type="predicted"/>
<protein>
    <recommendedName>
        <fullName evidence="4">DUF4309 domain-containing protein</fullName>
    </recommendedName>
</protein>
<name>U1YFS2_ANEAE</name>
<evidence type="ECO:0000313" key="3">
    <source>
        <dbReference type="Proteomes" id="UP000016511"/>
    </source>
</evidence>
<evidence type="ECO:0008006" key="4">
    <source>
        <dbReference type="Google" id="ProtNLM"/>
    </source>
</evidence>
<evidence type="ECO:0000256" key="1">
    <source>
        <dbReference type="SAM" id="SignalP"/>
    </source>
</evidence>
<reference evidence="2 3" key="1">
    <citation type="submission" date="2013-08" db="EMBL/GenBank/DDBJ databases">
        <authorList>
            <person name="Weinstock G."/>
            <person name="Sodergren E."/>
            <person name="Wylie T."/>
            <person name="Fulton L."/>
            <person name="Fulton R."/>
            <person name="Fronick C."/>
            <person name="O'Laughlin M."/>
            <person name="Godfrey J."/>
            <person name="Miner T."/>
            <person name="Herter B."/>
            <person name="Appelbaum E."/>
            <person name="Cordes M."/>
            <person name="Lek S."/>
            <person name="Wollam A."/>
            <person name="Pepin K.H."/>
            <person name="Palsikar V.B."/>
            <person name="Mitreva M."/>
            <person name="Wilson R.K."/>
        </authorList>
    </citation>
    <scope>NUCLEOTIDE SEQUENCE [LARGE SCALE GENOMIC DNA]</scope>
    <source>
        <strain evidence="2 3">ATCC 12856</strain>
    </source>
</reference>
<organism evidence="2 3">
    <name type="scientific">Aneurinibacillus aneurinilyticus ATCC 12856</name>
    <dbReference type="NCBI Taxonomy" id="649747"/>
    <lineage>
        <taxon>Bacteria</taxon>
        <taxon>Bacillati</taxon>
        <taxon>Bacillota</taxon>
        <taxon>Bacilli</taxon>
        <taxon>Bacillales</taxon>
        <taxon>Paenibacillaceae</taxon>
        <taxon>Aneurinibacillus group</taxon>
        <taxon>Aneurinibacillus</taxon>
    </lineage>
</organism>
<feature type="chain" id="PRO_5038747650" description="DUF4309 domain-containing protein" evidence="1">
    <location>
        <begin position="26"/>
        <end position="181"/>
    </location>
</feature>
<dbReference type="GeneID" id="92841109"/>
<evidence type="ECO:0000313" key="2">
    <source>
        <dbReference type="EMBL" id="ERI10937.1"/>
    </source>
</evidence>
<dbReference type="Proteomes" id="UP000016511">
    <property type="component" value="Unassembled WGS sequence"/>
</dbReference>
<dbReference type="HOGENOM" id="CLU_1486142_0_0_9"/>
<gene>
    <name evidence="2" type="ORF">HMPREF0083_00962</name>
</gene>
<dbReference type="AlphaFoldDB" id="U1YFS2"/>
<dbReference type="RefSeq" id="WP_021623983.1">
    <property type="nucleotide sequence ID" value="NZ_KE952890.1"/>
</dbReference>